<comment type="caution">
    <text evidence="1">The sequence shown here is derived from an EMBL/GenBank/DDBJ whole genome shotgun (WGS) entry which is preliminary data.</text>
</comment>
<name>A0ABW0BD51_9ACTN</name>
<proteinExistence type="predicted"/>
<sequence>MHLRTSSERAVYFTLVAQLAESWSAVEIAGLKDVDLRTVEAVLARYTEAGVVDVVDSVTGLRYRWRSDMSYLFGAGSSAVTVIDPVCGMTVADGTPYRLEDGSRTLWLFCSILCLATFKADPQTCLSPRQVHCDKEQQ</sequence>
<protein>
    <recommendedName>
        <fullName evidence="3">TRASH domain-containing protein</fullName>
    </recommendedName>
</protein>
<organism evidence="1 2">
    <name type="scientific">Nocardioides taihuensis</name>
    <dbReference type="NCBI Taxonomy" id="1835606"/>
    <lineage>
        <taxon>Bacteria</taxon>
        <taxon>Bacillati</taxon>
        <taxon>Actinomycetota</taxon>
        <taxon>Actinomycetes</taxon>
        <taxon>Propionibacteriales</taxon>
        <taxon>Nocardioidaceae</taxon>
        <taxon>Nocardioides</taxon>
    </lineage>
</organism>
<reference evidence="2" key="1">
    <citation type="journal article" date="2019" name="Int. J. Syst. Evol. Microbiol.">
        <title>The Global Catalogue of Microorganisms (GCM) 10K type strain sequencing project: providing services to taxonomists for standard genome sequencing and annotation.</title>
        <authorList>
            <consortium name="The Broad Institute Genomics Platform"/>
            <consortium name="The Broad Institute Genome Sequencing Center for Infectious Disease"/>
            <person name="Wu L."/>
            <person name="Ma J."/>
        </authorList>
    </citation>
    <scope>NUCLEOTIDE SEQUENCE [LARGE SCALE GENOMIC DNA]</scope>
    <source>
        <strain evidence="2">DFY41</strain>
    </source>
</reference>
<gene>
    <name evidence="1" type="ORF">ACFPGP_00400</name>
</gene>
<dbReference type="Proteomes" id="UP001596087">
    <property type="component" value="Unassembled WGS sequence"/>
</dbReference>
<keyword evidence="2" id="KW-1185">Reference proteome</keyword>
<evidence type="ECO:0008006" key="3">
    <source>
        <dbReference type="Google" id="ProtNLM"/>
    </source>
</evidence>
<accession>A0ABW0BD51</accession>
<evidence type="ECO:0000313" key="1">
    <source>
        <dbReference type="EMBL" id="MFC5175108.1"/>
    </source>
</evidence>
<dbReference type="EMBL" id="JBHSKD010000002">
    <property type="protein sequence ID" value="MFC5175108.1"/>
    <property type="molecule type" value="Genomic_DNA"/>
</dbReference>
<evidence type="ECO:0000313" key="2">
    <source>
        <dbReference type="Proteomes" id="UP001596087"/>
    </source>
</evidence>
<dbReference type="RefSeq" id="WP_378585369.1">
    <property type="nucleotide sequence ID" value="NZ_JBHSKD010000002.1"/>
</dbReference>